<organism evidence="1 2">
    <name type="scientific">Mucilaginibacter rigui</name>
    <dbReference type="NCBI Taxonomy" id="534635"/>
    <lineage>
        <taxon>Bacteria</taxon>
        <taxon>Pseudomonadati</taxon>
        <taxon>Bacteroidota</taxon>
        <taxon>Sphingobacteriia</taxon>
        <taxon>Sphingobacteriales</taxon>
        <taxon>Sphingobacteriaceae</taxon>
        <taxon>Mucilaginibacter</taxon>
    </lineage>
</organism>
<evidence type="ECO:0000313" key="1">
    <source>
        <dbReference type="EMBL" id="MBD1384133.1"/>
    </source>
</evidence>
<evidence type="ECO:0000313" key="2">
    <source>
        <dbReference type="Proteomes" id="UP000618754"/>
    </source>
</evidence>
<dbReference type="EMBL" id="JACWMW010000001">
    <property type="protein sequence ID" value="MBD1384133.1"/>
    <property type="molecule type" value="Genomic_DNA"/>
</dbReference>
<keyword evidence="2" id="KW-1185">Reference proteome</keyword>
<proteinExistence type="predicted"/>
<accession>A0ABR7X0M5</accession>
<dbReference type="Gene3D" id="2.40.160.130">
    <property type="entry name" value="Capsule assembly protein Wzi"/>
    <property type="match status" value="1"/>
</dbReference>
<comment type="caution">
    <text evidence="1">The sequence shown here is derived from an EMBL/GenBank/DDBJ whole genome shotgun (WGS) entry which is preliminary data.</text>
</comment>
<reference evidence="1 2" key="1">
    <citation type="submission" date="2020-09" db="EMBL/GenBank/DDBJ databases">
        <title>Novel species of Mucilaginibacter isolated from a glacier on the Tibetan Plateau.</title>
        <authorList>
            <person name="Liu Q."/>
            <person name="Xin Y.-H."/>
        </authorList>
    </citation>
    <scope>NUCLEOTIDE SEQUENCE [LARGE SCALE GENOMIC DNA]</scope>
    <source>
        <strain evidence="1 2">CGMCC 1.13878</strain>
    </source>
</reference>
<gene>
    <name evidence="1" type="ORF">IDJ75_02495</name>
</gene>
<dbReference type="Proteomes" id="UP000618754">
    <property type="component" value="Unassembled WGS sequence"/>
</dbReference>
<dbReference type="InterPro" id="IPR038636">
    <property type="entry name" value="Wzi_sf"/>
</dbReference>
<protein>
    <submittedName>
        <fullName evidence="1">Gliding motility protein RemB</fullName>
    </submittedName>
</protein>
<sequence>MLSAAASKAQSVYLPQSYQLYQKFNADVYSKGSSLHTSLRPFLMDSALTNRYNQLMGVGVDSTRKNWFLRKIFNEHLVDVKAKDYTFYGDILLDNTFGKDFKDKSTEAINFKPIGFGPNARIGLNTRGFQFGGTVGTKFSFYTSAFENQASFPDYYTDYVKSIGFVPGQAYDRSPGKSYRDYSYATAIISYTPIKQLNITLGQDKTFIGDGYRSLLLSDYAANYPLLRLTANVGKVQYMMMWAYMQDKNEPKFDSFGSNRRKWGLFHYLDWNATNSLSLGFFNAYIVPEADDLGNRRGFDVNFINPLVFASGLGPSSQPGNALVGFTGKYKIFDKTALYGQLLIDRIKATDAFKGSTNGYQVGVRGADIFGVKDLNYLLEYNTVKPYTYADTKSISAYTYFSQPLGDPFGANFRELNGIINYSAGRFDFQGQVMYAKYGLDATGENNGKDVTKPLVPTLTTTSVGQGINTNLYYAEGTVAFVVNPKYNLRFELGGIYRRESNSIGTKNAAIISFGLRSSFRNLYHDF</sequence>
<name>A0ABR7X0M5_9SPHI</name>